<reference evidence="1 2" key="1">
    <citation type="submission" date="2019-09" db="EMBL/GenBank/DDBJ databases">
        <title>Draft genome of the ectomycorrhizal ascomycete Sphaerosporella brunnea.</title>
        <authorList>
            <consortium name="DOE Joint Genome Institute"/>
            <person name="Benucci G.M."/>
            <person name="Marozzi G."/>
            <person name="Antonielli L."/>
            <person name="Sanchez S."/>
            <person name="Marco P."/>
            <person name="Wang X."/>
            <person name="Falini L.B."/>
            <person name="Barry K."/>
            <person name="Haridas S."/>
            <person name="Lipzen A."/>
            <person name="Labutti K."/>
            <person name="Grigoriev I.V."/>
            <person name="Murat C."/>
            <person name="Martin F."/>
            <person name="Albertini E."/>
            <person name="Donnini D."/>
            <person name="Bonito G."/>
        </authorList>
    </citation>
    <scope>NUCLEOTIDE SEQUENCE [LARGE SCALE GENOMIC DNA]</scope>
    <source>
        <strain evidence="1 2">Sb_GMNB300</strain>
    </source>
</reference>
<dbReference type="AlphaFoldDB" id="A0A5J5EFC2"/>
<sequence>MAASISSLPPELHLEIALLLLSRPSPVSLVNFLTANSIAASVFRRYGQQHLRQQLSALVTRLVHISVPLGKFSDRPAPGVSFRKHIKANREFRSWVLFVQRFCWAGGREFDLKVLRGEGPVFRSMGSVGAVERAERWKKGFLSGVEVKREWGHDEDWRWVRRVLGVRRLRSGRVR</sequence>
<dbReference type="Proteomes" id="UP000326924">
    <property type="component" value="Unassembled WGS sequence"/>
</dbReference>
<keyword evidence="2" id="KW-1185">Reference proteome</keyword>
<comment type="caution">
    <text evidence="1">The sequence shown here is derived from an EMBL/GenBank/DDBJ whole genome shotgun (WGS) entry which is preliminary data.</text>
</comment>
<accession>A0A5J5EFC2</accession>
<organism evidence="1 2">
    <name type="scientific">Sphaerosporella brunnea</name>
    <dbReference type="NCBI Taxonomy" id="1250544"/>
    <lineage>
        <taxon>Eukaryota</taxon>
        <taxon>Fungi</taxon>
        <taxon>Dikarya</taxon>
        <taxon>Ascomycota</taxon>
        <taxon>Pezizomycotina</taxon>
        <taxon>Pezizomycetes</taxon>
        <taxon>Pezizales</taxon>
        <taxon>Pyronemataceae</taxon>
        <taxon>Sphaerosporella</taxon>
    </lineage>
</organism>
<protein>
    <submittedName>
        <fullName evidence="1">Uncharacterized protein</fullName>
    </submittedName>
</protein>
<name>A0A5J5EFC2_9PEZI</name>
<evidence type="ECO:0000313" key="1">
    <source>
        <dbReference type="EMBL" id="KAA8893757.1"/>
    </source>
</evidence>
<gene>
    <name evidence="1" type="ORF">FN846DRAFT_895699</name>
</gene>
<dbReference type="EMBL" id="VXIS01000405">
    <property type="protein sequence ID" value="KAA8893757.1"/>
    <property type="molecule type" value="Genomic_DNA"/>
</dbReference>
<evidence type="ECO:0000313" key="2">
    <source>
        <dbReference type="Proteomes" id="UP000326924"/>
    </source>
</evidence>
<proteinExistence type="predicted"/>
<dbReference type="InParanoid" id="A0A5J5EFC2"/>